<gene>
    <name evidence="6" type="ORF">ENF30_01580</name>
</gene>
<dbReference type="AlphaFoldDB" id="A0A7V0IA12"/>
<evidence type="ECO:0000256" key="3">
    <source>
        <dbReference type="ARBA" id="ARBA00022989"/>
    </source>
</evidence>
<feature type="transmembrane region" description="Helical" evidence="5">
    <location>
        <begin position="67"/>
        <end position="91"/>
    </location>
</feature>
<name>A0A7V0IA12_DESA2</name>
<evidence type="ECO:0000256" key="4">
    <source>
        <dbReference type="ARBA" id="ARBA00023136"/>
    </source>
</evidence>
<keyword evidence="2 5" id="KW-0812">Transmembrane</keyword>
<keyword evidence="3 5" id="KW-1133">Transmembrane helix</keyword>
<evidence type="ECO:0000256" key="2">
    <source>
        <dbReference type="ARBA" id="ARBA00022692"/>
    </source>
</evidence>
<comment type="subcellular location">
    <subcellularLocation>
        <location evidence="5">Cell membrane</location>
        <topology evidence="5">Multi-pass membrane protein</topology>
    </subcellularLocation>
    <subcellularLocation>
        <location evidence="1">Membrane</location>
        <topology evidence="1">Multi-pass membrane protein</topology>
    </subcellularLocation>
</comment>
<evidence type="ECO:0000256" key="1">
    <source>
        <dbReference type="ARBA" id="ARBA00004141"/>
    </source>
</evidence>
<dbReference type="EMBL" id="DQWQ01000072">
    <property type="protein sequence ID" value="HDD35470.1"/>
    <property type="molecule type" value="Genomic_DNA"/>
</dbReference>
<dbReference type="InterPro" id="IPR002781">
    <property type="entry name" value="TM_pro_TauE-like"/>
</dbReference>
<dbReference type="GO" id="GO:0005886">
    <property type="term" value="C:plasma membrane"/>
    <property type="evidence" value="ECO:0007669"/>
    <property type="project" value="UniProtKB-SubCell"/>
</dbReference>
<reference evidence="6" key="1">
    <citation type="journal article" date="2020" name="mSystems">
        <title>Genome- and Community-Level Interaction Insights into Carbon Utilization and Element Cycling Functions of Hydrothermarchaeota in Hydrothermal Sediment.</title>
        <authorList>
            <person name="Zhou Z."/>
            <person name="Liu Y."/>
            <person name="Xu W."/>
            <person name="Pan J."/>
            <person name="Luo Z.H."/>
            <person name="Li M."/>
        </authorList>
    </citation>
    <scope>NUCLEOTIDE SEQUENCE [LARGE SCALE GENOMIC DNA]</scope>
    <source>
        <strain evidence="6">HyVt-113</strain>
    </source>
</reference>
<keyword evidence="5" id="KW-1003">Cell membrane</keyword>
<dbReference type="Pfam" id="PF01925">
    <property type="entry name" value="TauE"/>
    <property type="match status" value="1"/>
</dbReference>
<protein>
    <recommendedName>
        <fullName evidence="5">Probable membrane transporter protein</fullName>
    </recommendedName>
</protein>
<evidence type="ECO:0000256" key="5">
    <source>
        <dbReference type="RuleBase" id="RU363041"/>
    </source>
</evidence>
<sequence length="94" mass="10247">MLYFLPFIAFFIAILTVQAGVSGAFLLMPIQISLLGIVSPVANATNLAYNIIAIPAGVLRFKKERRFILPLIFSIITAAIPGVFIGPFYVLPFC</sequence>
<keyword evidence="4 5" id="KW-0472">Membrane</keyword>
<comment type="similarity">
    <text evidence="5">Belongs to the 4-toluene sulfonate uptake permease (TSUP) (TC 2.A.102) family.</text>
</comment>
<dbReference type="Proteomes" id="UP000885706">
    <property type="component" value="Unassembled WGS sequence"/>
</dbReference>
<comment type="caution">
    <text evidence="6">The sequence shown here is derived from an EMBL/GenBank/DDBJ whole genome shotgun (WGS) entry which is preliminary data.</text>
</comment>
<evidence type="ECO:0000313" key="6">
    <source>
        <dbReference type="EMBL" id="HDD35470.1"/>
    </source>
</evidence>
<proteinExistence type="inferred from homology"/>
<feature type="transmembrane region" description="Helical" evidence="5">
    <location>
        <begin position="29"/>
        <end position="55"/>
    </location>
</feature>
<organism evidence="6">
    <name type="scientific">Desulfofervidus auxilii</name>
    <dbReference type="NCBI Taxonomy" id="1621989"/>
    <lineage>
        <taxon>Bacteria</taxon>
        <taxon>Pseudomonadati</taxon>
        <taxon>Thermodesulfobacteriota</taxon>
        <taxon>Candidatus Desulfofervidia</taxon>
        <taxon>Candidatus Desulfofervidales</taxon>
        <taxon>Candidatus Desulfofervidaceae</taxon>
        <taxon>Candidatus Desulfofervidus</taxon>
    </lineage>
</organism>
<accession>A0A7V0IA12</accession>